<comment type="caution">
    <text evidence="1">The sequence shown here is derived from an EMBL/GenBank/DDBJ whole genome shotgun (WGS) entry which is preliminary data.</text>
</comment>
<dbReference type="Proteomes" id="UP000215635">
    <property type="component" value="Unassembled WGS sequence"/>
</dbReference>
<accession>A0AAQ0R5B7</accession>
<dbReference type="AlphaFoldDB" id="A0AAQ0R5B7"/>
<evidence type="ECO:0000313" key="1">
    <source>
        <dbReference type="EMBL" id="PAK88963.1"/>
    </source>
</evidence>
<organism evidence="1 2">
    <name type="scientific">Lactococcus lactis</name>
    <dbReference type="NCBI Taxonomy" id="1358"/>
    <lineage>
        <taxon>Bacteria</taxon>
        <taxon>Bacillati</taxon>
        <taxon>Bacillota</taxon>
        <taxon>Bacilli</taxon>
        <taxon>Lactobacillales</taxon>
        <taxon>Streptococcaceae</taxon>
        <taxon>Lactococcus</taxon>
    </lineage>
</organism>
<gene>
    <name evidence="1" type="ORF">B8W88_06860</name>
</gene>
<evidence type="ECO:0000313" key="2">
    <source>
        <dbReference type="Proteomes" id="UP000215635"/>
    </source>
</evidence>
<dbReference type="EMBL" id="NCWV01000007">
    <property type="protein sequence ID" value="PAK88963.1"/>
    <property type="molecule type" value="Genomic_DNA"/>
</dbReference>
<protein>
    <submittedName>
        <fullName evidence="1">Uncharacterized protein</fullName>
    </submittedName>
</protein>
<proteinExistence type="predicted"/>
<sequence>MNPRISELFDRLTEIDETLKFLDPKKGEDFCRWIYFLESRDIVCMSIRRISKNINPQIPEPWASTTADEIIKGLGVYK</sequence>
<reference evidence="1 2" key="1">
    <citation type="submission" date="2017-04" db="EMBL/GenBank/DDBJ databases">
        <title>Kefir bacterial isolates.</title>
        <authorList>
            <person name="Kim Y."/>
            <person name="Blasche S."/>
            <person name="Patil K.R."/>
        </authorList>
    </citation>
    <scope>NUCLEOTIDE SEQUENCE [LARGE SCALE GENOMIC DNA]</scope>
    <source>
        <strain evidence="1 2">OG2</strain>
    </source>
</reference>
<dbReference type="RefSeq" id="WP_023163996.1">
    <property type="nucleotide sequence ID" value="NZ_CP084189.1"/>
</dbReference>
<name>A0AAQ0R5B7_9LACT</name>